<protein>
    <submittedName>
        <fullName evidence="6">3-hydroxyisobutyrate dehydrogenase</fullName>
    </submittedName>
</protein>
<evidence type="ECO:0000313" key="7">
    <source>
        <dbReference type="Proteomes" id="UP000198942"/>
    </source>
</evidence>
<keyword evidence="1" id="KW-0560">Oxidoreductase</keyword>
<feature type="domain" description="3-hydroxyisobutyrate dehydrogenase-like NAD-binding" evidence="5">
    <location>
        <begin position="167"/>
        <end position="280"/>
    </location>
</feature>
<evidence type="ECO:0000256" key="1">
    <source>
        <dbReference type="ARBA" id="ARBA00023002"/>
    </source>
</evidence>
<keyword evidence="7" id="KW-1185">Reference proteome</keyword>
<dbReference type="AlphaFoldDB" id="A0A1H8TBC6"/>
<dbReference type="InterPro" id="IPR015815">
    <property type="entry name" value="HIBADH-related"/>
</dbReference>
<dbReference type="Gene3D" id="3.40.50.720">
    <property type="entry name" value="NAD(P)-binding Rossmann-like Domain"/>
    <property type="match status" value="1"/>
</dbReference>
<evidence type="ECO:0000259" key="4">
    <source>
        <dbReference type="Pfam" id="PF03446"/>
    </source>
</evidence>
<feature type="domain" description="6-phosphogluconate dehydrogenase NADP-binding" evidence="4">
    <location>
        <begin position="5"/>
        <end position="164"/>
    </location>
</feature>
<dbReference type="InterPro" id="IPR008927">
    <property type="entry name" value="6-PGluconate_DH-like_C_sf"/>
</dbReference>
<sequence length="285" mass="29812">MNTVKIGWIGLGKMGVPMSQQLIKAGYPLNVYNRSKDKEEGFKSQGIGTAASPALLLNNADVVFVMVSDDKAINDIFNGDEGLLTAKASGKIIINMSTVSPSISKEMAAACKAQGNYYLDAPVSGSVKQAEDAMLVIMVGGEAGAFEQAKPILEKMGKLVMLVGNTGSGNVAKLAINTLLGIVAQGFAETVTLAQQNGINAEALTTLISNSALGSPFIKIKGDAIVNNNYNAAFALKHIAKDLRLAKDLGLATPLGETAYQTYQDAEAAFGEEDIIAVIKQVGKV</sequence>
<dbReference type="RefSeq" id="WP_091220012.1">
    <property type="nucleotide sequence ID" value="NZ_FOCL01000015.1"/>
</dbReference>
<dbReference type="InterPro" id="IPR006115">
    <property type="entry name" value="6PGDH_NADP-bd"/>
</dbReference>
<dbReference type="GO" id="GO:0050661">
    <property type="term" value="F:NADP binding"/>
    <property type="evidence" value="ECO:0007669"/>
    <property type="project" value="InterPro"/>
</dbReference>
<evidence type="ECO:0000256" key="3">
    <source>
        <dbReference type="PIRSR" id="PIRSR000103-1"/>
    </source>
</evidence>
<evidence type="ECO:0000259" key="5">
    <source>
        <dbReference type="Pfam" id="PF14833"/>
    </source>
</evidence>
<dbReference type="InterPro" id="IPR036291">
    <property type="entry name" value="NAD(P)-bd_dom_sf"/>
</dbReference>
<dbReference type="SUPFAM" id="SSF48179">
    <property type="entry name" value="6-phosphogluconate dehydrogenase C-terminal domain-like"/>
    <property type="match status" value="1"/>
</dbReference>
<keyword evidence="2" id="KW-0520">NAD</keyword>
<gene>
    <name evidence="6" type="ORF">SAMN05192574_11544</name>
</gene>
<dbReference type="GO" id="GO:0016491">
    <property type="term" value="F:oxidoreductase activity"/>
    <property type="evidence" value="ECO:0007669"/>
    <property type="project" value="UniProtKB-KW"/>
</dbReference>
<evidence type="ECO:0000256" key="2">
    <source>
        <dbReference type="ARBA" id="ARBA00023027"/>
    </source>
</evidence>
<dbReference type="EMBL" id="FOCL01000015">
    <property type="protein sequence ID" value="SEO88400.1"/>
    <property type="molecule type" value="Genomic_DNA"/>
</dbReference>
<proteinExistence type="predicted"/>
<dbReference type="Proteomes" id="UP000198942">
    <property type="component" value="Unassembled WGS sequence"/>
</dbReference>
<dbReference type="InterPro" id="IPR029154">
    <property type="entry name" value="HIBADH-like_NADP-bd"/>
</dbReference>
<dbReference type="InterPro" id="IPR051265">
    <property type="entry name" value="HIBADH-related_NP60_sf"/>
</dbReference>
<dbReference type="Pfam" id="PF03446">
    <property type="entry name" value="NAD_binding_2"/>
    <property type="match status" value="1"/>
</dbReference>
<dbReference type="InterPro" id="IPR013328">
    <property type="entry name" value="6PGD_dom2"/>
</dbReference>
<dbReference type="PIRSF" id="PIRSF000103">
    <property type="entry name" value="HIBADH"/>
    <property type="match status" value="1"/>
</dbReference>
<dbReference type="Gene3D" id="1.10.1040.10">
    <property type="entry name" value="N-(1-d-carboxylethyl)-l-norvaline Dehydrogenase, domain 2"/>
    <property type="match status" value="1"/>
</dbReference>
<dbReference type="STRING" id="551995.SAMN05192574_11544"/>
<dbReference type="PANTHER" id="PTHR43580">
    <property type="entry name" value="OXIDOREDUCTASE GLYR1-RELATED"/>
    <property type="match status" value="1"/>
</dbReference>
<dbReference type="GO" id="GO:0051287">
    <property type="term" value="F:NAD binding"/>
    <property type="evidence" value="ECO:0007669"/>
    <property type="project" value="InterPro"/>
</dbReference>
<dbReference type="SUPFAM" id="SSF51735">
    <property type="entry name" value="NAD(P)-binding Rossmann-fold domains"/>
    <property type="match status" value="1"/>
</dbReference>
<dbReference type="Pfam" id="PF14833">
    <property type="entry name" value="NAD_binding_11"/>
    <property type="match status" value="1"/>
</dbReference>
<dbReference type="OrthoDB" id="9786703at2"/>
<name>A0A1H8TBC6_9SPHI</name>
<feature type="active site" evidence="3">
    <location>
        <position position="173"/>
    </location>
</feature>
<evidence type="ECO:0000313" key="6">
    <source>
        <dbReference type="EMBL" id="SEO88400.1"/>
    </source>
</evidence>
<accession>A0A1H8TBC6</accession>
<dbReference type="PANTHER" id="PTHR43580:SF2">
    <property type="entry name" value="CYTOKINE-LIKE NUCLEAR FACTOR N-PAC"/>
    <property type="match status" value="1"/>
</dbReference>
<reference evidence="7" key="1">
    <citation type="submission" date="2016-10" db="EMBL/GenBank/DDBJ databases">
        <authorList>
            <person name="Varghese N."/>
            <person name="Submissions S."/>
        </authorList>
    </citation>
    <scope>NUCLEOTIDE SEQUENCE [LARGE SCALE GENOMIC DNA]</scope>
    <source>
        <strain evidence="7">Gh-48</strain>
    </source>
</reference>
<organism evidence="6 7">
    <name type="scientific">Mucilaginibacter gossypiicola</name>
    <dbReference type="NCBI Taxonomy" id="551995"/>
    <lineage>
        <taxon>Bacteria</taxon>
        <taxon>Pseudomonadati</taxon>
        <taxon>Bacteroidota</taxon>
        <taxon>Sphingobacteriia</taxon>
        <taxon>Sphingobacteriales</taxon>
        <taxon>Sphingobacteriaceae</taxon>
        <taxon>Mucilaginibacter</taxon>
    </lineage>
</organism>